<sequence>MEELREIYSDRGSVRFQPHVTLIAGIKEDPGKSEQESRSEIWSKFLETLEDWRGSRTDQEEPTQPQEGVDPSKIVCRLTDVTTRGFFFQCILISIETQPDLISLNSKMRQAFSSRLASRTQAESPYFPHCSLLYSDIDSSEAERAIRIMESNHVFKRIEPDGDVDLIDFSGITSFEFQAVELWDSNGPVEDWKLLERIDL</sequence>
<accession>A0ACD0NZH1</accession>
<keyword evidence="2" id="KW-1185">Reference proteome</keyword>
<dbReference type="EMBL" id="KZ819868">
    <property type="protein sequence ID" value="PWN51135.1"/>
    <property type="molecule type" value="Genomic_DNA"/>
</dbReference>
<name>A0ACD0NZH1_9BASI</name>
<evidence type="ECO:0000313" key="1">
    <source>
        <dbReference type="EMBL" id="PWN51135.1"/>
    </source>
</evidence>
<gene>
    <name evidence="1" type="ORF">IE53DRAFT_379202</name>
</gene>
<organism evidence="1 2">
    <name type="scientific">Violaceomyces palustris</name>
    <dbReference type="NCBI Taxonomy" id="1673888"/>
    <lineage>
        <taxon>Eukaryota</taxon>
        <taxon>Fungi</taxon>
        <taxon>Dikarya</taxon>
        <taxon>Basidiomycota</taxon>
        <taxon>Ustilaginomycotina</taxon>
        <taxon>Ustilaginomycetes</taxon>
        <taxon>Violaceomycetales</taxon>
        <taxon>Violaceomycetaceae</taxon>
        <taxon>Violaceomyces</taxon>
    </lineage>
</organism>
<evidence type="ECO:0000313" key="2">
    <source>
        <dbReference type="Proteomes" id="UP000245626"/>
    </source>
</evidence>
<proteinExistence type="predicted"/>
<dbReference type="Proteomes" id="UP000245626">
    <property type="component" value="Unassembled WGS sequence"/>
</dbReference>
<protein>
    <submittedName>
        <fullName evidence="1">Uncharacterized protein</fullName>
    </submittedName>
</protein>
<reference evidence="1 2" key="1">
    <citation type="journal article" date="2018" name="Mol. Biol. Evol.">
        <title>Broad Genomic Sampling Reveals a Smut Pathogenic Ancestry of the Fungal Clade Ustilaginomycotina.</title>
        <authorList>
            <person name="Kijpornyongpan T."/>
            <person name="Mondo S.J."/>
            <person name="Barry K."/>
            <person name="Sandor L."/>
            <person name="Lee J."/>
            <person name="Lipzen A."/>
            <person name="Pangilinan J."/>
            <person name="LaButti K."/>
            <person name="Hainaut M."/>
            <person name="Henrissat B."/>
            <person name="Grigoriev I.V."/>
            <person name="Spatafora J.W."/>
            <person name="Aime M.C."/>
        </authorList>
    </citation>
    <scope>NUCLEOTIDE SEQUENCE [LARGE SCALE GENOMIC DNA]</scope>
    <source>
        <strain evidence="1 2">SA 807</strain>
    </source>
</reference>